<name>A0A843ULI7_COLES</name>
<evidence type="ECO:0000313" key="3">
    <source>
        <dbReference type="EMBL" id="MQL82670.1"/>
    </source>
</evidence>
<evidence type="ECO:0000256" key="1">
    <source>
        <dbReference type="SAM" id="Coils"/>
    </source>
</evidence>
<dbReference type="EMBL" id="NMUH01000647">
    <property type="protein sequence ID" value="MQL82670.1"/>
    <property type="molecule type" value="Genomic_DNA"/>
</dbReference>
<feature type="compositionally biased region" description="Basic and acidic residues" evidence="2">
    <location>
        <begin position="307"/>
        <end position="318"/>
    </location>
</feature>
<organism evidence="3 4">
    <name type="scientific">Colocasia esculenta</name>
    <name type="common">Wild taro</name>
    <name type="synonym">Arum esculentum</name>
    <dbReference type="NCBI Taxonomy" id="4460"/>
    <lineage>
        <taxon>Eukaryota</taxon>
        <taxon>Viridiplantae</taxon>
        <taxon>Streptophyta</taxon>
        <taxon>Embryophyta</taxon>
        <taxon>Tracheophyta</taxon>
        <taxon>Spermatophyta</taxon>
        <taxon>Magnoliopsida</taxon>
        <taxon>Liliopsida</taxon>
        <taxon>Araceae</taxon>
        <taxon>Aroideae</taxon>
        <taxon>Colocasieae</taxon>
        <taxon>Colocasia</taxon>
    </lineage>
</organism>
<dbReference type="Proteomes" id="UP000652761">
    <property type="component" value="Unassembled WGS sequence"/>
</dbReference>
<evidence type="ECO:0000256" key="2">
    <source>
        <dbReference type="SAM" id="MobiDB-lite"/>
    </source>
</evidence>
<feature type="compositionally biased region" description="Basic residues" evidence="2">
    <location>
        <begin position="338"/>
        <end position="355"/>
    </location>
</feature>
<dbReference type="PANTHER" id="PTHR34835">
    <property type="entry name" value="OS07G0283600 PROTEIN-RELATED"/>
    <property type="match status" value="1"/>
</dbReference>
<feature type="region of interest" description="Disordered" evidence="2">
    <location>
        <begin position="252"/>
        <end position="541"/>
    </location>
</feature>
<keyword evidence="1" id="KW-0175">Coiled coil</keyword>
<feature type="compositionally biased region" description="Basic and acidic residues" evidence="2">
    <location>
        <begin position="325"/>
        <end position="337"/>
    </location>
</feature>
<feature type="compositionally biased region" description="Basic and acidic residues" evidence="2">
    <location>
        <begin position="356"/>
        <end position="505"/>
    </location>
</feature>
<feature type="coiled-coil region" evidence="1">
    <location>
        <begin position="207"/>
        <end position="251"/>
    </location>
</feature>
<reference evidence="3" key="1">
    <citation type="submission" date="2017-07" db="EMBL/GenBank/DDBJ databases">
        <title>Taro Niue Genome Assembly and Annotation.</title>
        <authorList>
            <person name="Atibalentja N."/>
            <person name="Keating K."/>
            <person name="Fields C.J."/>
        </authorList>
    </citation>
    <scope>NUCLEOTIDE SEQUENCE</scope>
    <source>
        <strain evidence="3">Niue_2</strain>
        <tissue evidence="3">Leaf</tissue>
    </source>
</reference>
<evidence type="ECO:0008006" key="5">
    <source>
        <dbReference type="Google" id="ProtNLM"/>
    </source>
</evidence>
<evidence type="ECO:0000313" key="4">
    <source>
        <dbReference type="Proteomes" id="UP000652761"/>
    </source>
</evidence>
<gene>
    <name evidence="3" type="ORF">Taro_015153</name>
</gene>
<protein>
    <recommendedName>
        <fullName evidence="5">Aminotransferase-like plant mobile domain-containing protein</fullName>
    </recommendedName>
</protein>
<accession>A0A843ULI7</accession>
<sequence>MVTYPISLLVDLMTRFDGERFKIGPCSLPFRPSDIATVMGIPNVGSPIDQKTDGTKVSLHRILGSKQTMDKHNIHLKLREYVPQEGALAVEILVKLWVALLCSCFFFPTSGRSGLLSILPYLDDLHEMKNANWAAAIHEYLILGMKAFRTTAGSSKTIFLTSCVPALGVYLEVNVRDEQPTTSQRLTASTSTTFRAPPSDNSIHGILIQLQRQNDQLLRQNDQLKRQNEQLHGQNNILQSMDRRLHRLEEQFERQPQWQHPPPETESAMLALPPPELPTASVRSHAVAEKSSQRQGRRTVQTRSRQKFSDFHIPELKEGKKRGRKEGEAAERKEEAKKRKSRERGRRRRKGRGRRKEAEEEAKRRKEAEEEAKTKEEEEEAERKRDEEEADRKREEEEADRKKEEAQRKEAEKKKEEEEAERKREEEEDQRKKEAERKKREEEEERKREEEKEAKRKKKEKEEAERKKKKEEEDQRKKEAQRKKQEEEADRKREEEEDEHRKKMEEEEEEKKRKRRQISPSSLSRRVSSGTRIRRPTECYTPDDFRHHKVTKVNVSTSETIFVDSQESTYSISRGKKEKRRDYVAREALGVAEKSLIERFLNECIISEYVLQYMSTVFTVYVYHVYSICLPSLQEFMFNGSEEGLDNYLSFHDIRELFFARESESVVIDCYVNAYLFRPRFSTPKRRLIA</sequence>
<proteinExistence type="predicted"/>
<feature type="region of interest" description="Disordered" evidence="2">
    <location>
        <begin position="180"/>
        <end position="200"/>
    </location>
</feature>
<keyword evidence="4" id="KW-1185">Reference proteome</keyword>
<comment type="caution">
    <text evidence="3">The sequence shown here is derived from an EMBL/GenBank/DDBJ whole genome shotgun (WGS) entry which is preliminary data.</text>
</comment>
<feature type="compositionally biased region" description="Low complexity" evidence="2">
    <location>
        <begin position="519"/>
        <end position="531"/>
    </location>
</feature>
<dbReference type="AlphaFoldDB" id="A0A843ULI7"/>